<sequence length="67" mass="8346">MIYIKYKENTSINNILYKYKKKIDKLKLSSIYNKKKFFLKKSVIKRCKLHKAKYLLKLKNEKYRNIR</sequence>
<organism evidence="1">
    <name type="scientific">Candidatus Shikimatogenerans sp. AspAUS03</name>
    <dbReference type="NCBI Taxonomy" id="3158563"/>
    <lineage>
        <taxon>Bacteria</taxon>
        <taxon>Pseudomonadati</taxon>
        <taxon>Bacteroidota</taxon>
        <taxon>Flavobacteriia</taxon>
        <taxon>Flavobacteriales</taxon>
        <taxon>Candidatus Shikimatogenerans</taxon>
    </lineage>
</organism>
<evidence type="ECO:0008006" key="2">
    <source>
        <dbReference type="Google" id="ProtNLM"/>
    </source>
</evidence>
<protein>
    <recommendedName>
        <fullName evidence="2">30S ribosomal protein S21</fullName>
    </recommendedName>
</protein>
<proteinExistence type="predicted"/>
<name>A0AAU7QSQ7_9FLAO</name>
<evidence type="ECO:0000313" key="1">
    <source>
        <dbReference type="EMBL" id="XBT18834.1"/>
    </source>
</evidence>
<dbReference type="AlphaFoldDB" id="A0AAU7QSQ7"/>
<accession>A0AAU7QSQ7</accession>
<dbReference type="EMBL" id="CP157897">
    <property type="protein sequence ID" value="XBT18834.1"/>
    <property type="molecule type" value="Genomic_DNA"/>
</dbReference>
<gene>
    <name evidence="1" type="ORF">ABPD24_00770</name>
</gene>
<reference evidence="1" key="1">
    <citation type="submission" date="2024-06" db="EMBL/GenBank/DDBJ databases">
        <title>Diversity, functionality, and evolutionary history of bacterial symbionts in false click beetles (Coleoptera, Throscidae).</title>
        <authorList>
            <person name="Wierz J.C."/>
            <person name="Malm H."/>
            <person name="Kaltenpoth M."/>
            <person name="Engl T."/>
        </authorList>
    </citation>
    <scope>NUCLEOTIDE SEQUENCE</scope>
    <source>
        <strain evidence="1">AspAUS03</strain>
    </source>
</reference>